<feature type="compositionally biased region" description="Low complexity" evidence="1">
    <location>
        <begin position="156"/>
        <end position="169"/>
    </location>
</feature>
<evidence type="ECO:0000313" key="3">
    <source>
        <dbReference type="Proteomes" id="UP000807115"/>
    </source>
</evidence>
<dbReference type="EMBL" id="CM027680">
    <property type="protein sequence ID" value="KAG0549876.1"/>
    <property type="molecule type" value="Genomic_DNA"/>
</dbReference>
<evidence type="ECO:0000313" key="2">
    <source>
        <dbReference type="EMBL" id="KAG0549876.1"/>
    </source>
</evidence>
<reference evidence="2" key="2">
    <citation type="submission" date="2020-10" db="EMBL/GenBank/DDBJ databases">
        <authorList>
            <person name="Cooper E.A."/>
            <person name="Brenton Z.W."/>
            <person name="Flinn B.S."/>
            <person name="Jenkins J."/>
            <person name="Shu S."/>
            <person name="Flowers D."/>
            <person name="Luo F."/>
            <person name="Wang Y."/>
            <person name="Xia P."/>
            <person name="Barry K."/>
            <person name="Daum C."/>
            <person name="Lipzen A."/>
            <person name="Yoshinaga Y."/>
            <person name="Schmutz J."/>
            <person name="Saski C."/>
            <person name="Vermerris W."/>
            <person name="Kresovich S."/>
        </authorList>
    </citation>
    <scope>NUCLEOTIDE SEQUENCE</scope>
</reference>
<evidence type="ECO:0008006" key="4">
    <source>
        <dbReference type="Google" id="ProtNLM"/>
    </source>
</evidence>
<accession>A0A921S1G9</accession>
<proteinExistence type="predicted"/>
<reference evidence="2" key="1">
    <citation type="journal article" date="2019" name="BMC Genomics">
        <title>A new reference genome for Sorghum bicolor reveals high levels of sequence similarity between sweet and grain genotypes: implications for the genetics of sugar metabolism.</title>
        <authorList>
            <person name="Cooper E.A."/>
            <person name="Brenton Z.W."/>
            <person name="Flinn B.S."/>
            <person name="Jenkins J."/>
            <person name="Shu S."/>
            <person name="Flowers D."/>
            <person name="Luo F."/>
            <person name="Wang Y."/>
            <person name="Xia P."/>
            <person name="Barry K."/>
            <person name="Daum C."/>
            <person name="Lipzen A."/>
            <person name="Yoshinaga Y."/>
            <person name="Schmutz J."/>
            <person name="Saski C."/>
            <person name="Vermerris W."/>
            <person name="Kresovich S."/>
        </authorList>
    </citation>
    <scope>NUCLEOTIDE SEQUENCE</scope>
</reference>
<dbReference type="PANTHER" id="PTHR47069">
    <property type="match status" value="1"/>
</dbReference>
<protein>
    <recommendedName>
        <fullName evidence="4">Myb/SANT-like domain-containing protein</fullName>
    </recommendedName>
</protein>
<dbReference type="Proteomes" id="UP000807115">
    <property type="component" value="Chromosome 1"/>
</dbReference>
<feature type="compositionally biased region" description="Polar residues" evidence="1">
    <location>
        <begin position="133"/>
        <end position="155"/>
    </location>
</feature>
<gene>
    <name evidence="2" type="ORF">BDA96_01G292200</name>
</gene>
<feature type="region of interest" description="Disordered" evidence="1">
    <location>
        <begin position="104"/>
        <end position="183"/>
    </location>
</feature>
<evidence type="ECO:0000256" key="1">
    <source>
        <dbReference type="SAM" id="MobiDB-lite"/>
    </source>
</evidence>
<sequence>MSTAGWKDIKHKYFMATGLVHEKEHFTSKLQELKAEWRLCKALRKASGLGGSGNIIEADDDWWKKETMGKKALIKIREAGMQDYLGQLDDIFDGWTVDGSTTYRPGSGVATGVIPLDDSDDEAQHEQQEDVATPTSQGFATPRSQSFTTPASQGNKRASSGSTTASSPSKKTRSSNARSWETH</sequence>
<name>A0A921S1G9_SORBI</name>
<organism evidence="2 3">
    <name type="scientific">Sorghum bicolor</name>
    <name type="common">Sorghum</name>
    <name type="synonym">Sorghum vulgare</name>
    <dbReference type="NCBI Taxonomy" id="4558"/>
    <lineage>
        <taxon>Eukaryota</taxon>
        <taxon>Viridiplantae</taxon>
        <taxon>Streptophyta</taxon>
        <taxon>Embryophyta</taxon>
        <taxon>Tracheophyta</taxon>
        <taxon>Spermatophyta</taxon>
        <taxon>Magnoliopsida</taxon>
        <taxon>Liliopsida</taxon>
        <taxon>Poales</taxon>
        <taxon>Poaceae</taxon>
        <taxon>PACMAD clade</taxon>
        <taxon>Panicoideae</taxon>
        <taxon>Andropogonodae</taxon>
        <taxon>Andropogoneae</taxon>
        <taxon>Sorghinae</taxon>
        <taxon>Sorghum</taxon>
    </lineage>
</organism>
<dbReference type="AlphaFoldDB" id="A0A921S1G9"/>
<dbReference type="PANTHER" id="PTHR47069:SF11">
    <property type="entry name" value="OS04G0275550 PROTEIN"/>
    <property type="match status" value="1"/>
</dbReference>
<comment type="caution">
    <text evidence="2">The sequence shown here is derived from an EMBL/GenBank/DDBJ whole genome shotgun (WGS) entry which is preliminary data.</text>
</comment>